<keyword evidence="2" id="KW-0143">Chaperone</keyword>
<dbReference type="InterPro" id="IPR006638">
    <property type="entry name" value="Elp3/MiaA/NifB-like_rSAM"/>
</dbReference>
<dbReference type="SUPFAM" id="SSF102114">
    <property type="entry name" value="Radical SAM enzymes"/>
    <property type="match status" value="1"/>
</dbReference>
<dbReference type="GO" id="GO:0051539">
    <property type="term" value="F:4 iron, 4 sulfur cluster binding"/>
    <property type="evidence" value="ECO:0007669"/>
    <property type="project" value="UniProtKB-UniRule"/>
</dbReference>
<comment type="subcellular location">
    <subcellularLocation>
        <location evidence="2">Cytoplasm</location>
    </subcellularLocation>
</comment>
<dbReference type="InterPro" id="IPR007197">
    <property type="entry name" value="rSAM"/>
</dbReference>
<comment type="function">
    <text evidence="2">Probably acts as a heme chaperone, transferring heme to an unknown acceptor. Binds one molecule of heme per monomer, possibly covalently. Binds 1 [4Fe-4S] cluster. The cluster is coordinated with 3 cysteines and an exchangeable S-adenosyl-L-methionine.</text>
</comment>
<keyword evidence="2" id="KW-0004">4Fe-4S</keyword>
<dbReference type="PROSITE" id="PS51918">
    <property type="entry name" value="RADICAL_SAM"/>
    <property type="match status" value="1"/>
</dbReference>
<dbReference type="AlphaFoldDB" id="A0A1M4Y762"/>
<gene>
    <name evidence="4" type="ORF">SAMN05444349_1106</name>
</gene>
<dbReference type="InterPro" id="IPR004559">
    <property type="entry name" value="HemW-like"/>
</dbReference>
<dbReference type="EMBL" id="FQVD01000010">
    <property type="protein sequence ID" value="SHF01637.1"/>
    <property type="molecule type" value="Genomic_DNA"/>
</dbReference>
<dbReference type="Gene3D" id="3.80.30.20">
    <property type="entry name" value="tm_1862 like domain"/>
    <property type="match status" value="1"/>
</dbReference>
<dbReference type="SFLD" id="SFLDS00029">
    <property type="entry name" value="Radical_SAM"/>
    <property type="match status" value="1"/>
</dbReference>
<dbReference type="SFLD" id="SFLDG01065">
    <property type="entry name" value="anaerobic_coproporphyrinogen-I"/>
    <property type="match status" value="1"/>
</dbReference>
<keyword evidence="2" id="KW-0479">Metal-binding</keyword>
<comment type="similarity">
    <text evidence="1">Belongs to the anaerobic coproporphyrinogen-III oxidase family. HemW subfamily.</text>
</comment>
<dbReference type="PANTHER" id="PTHR13932:SF5">
    <property type="entry name" value="RADICAL S-ADENOSYL METHIONINE DOMAIN-CONTAINING PROTEIN 1, MITOCHONDRIAL"/>
    <property type="match status" value="1"/>
</dbReference>
<dbReference type="SMART" id="SM00729">
    <property type="entry name" value="Elp3"/>
    <property type="match status" value="1"/>
</dbReference>
<dbReference type="GO" id="GO:0006779">
    <property type="term" value="P:porphyrin-containing compound biosynthetic process"/>
    <property type="evidence" value="ECO:0007669"/>
    <property type="project" value="InterPro"/>
</dbReference>
<evidence type="ECO:0000313" key="4">
    <source>
        <dbReference type="EMBL" id="SHF01637.1"/>
    </source>
</evidence>
<keyword evidence="2" id="KW-0963">Cytoplasm</keyword>
<dbReference type="Proteomes" id="UP000184436">
    <property type="component" value="Unassembled WGS sequence"/>
</dbReference>
<dbReference type="GO" id="GO:0004109">
    <property type="term" value="F:coproporphyrinogen oxidase activity"/>
    <property type="evidence" value="ECO:0007669"/>
    <property type="project" value="InterPro"/>
</dbReference>
<dbReference type="InterPro" id="IPR058240">
    <property type="entry name" value="rSAM_sf"/>
</dbReference>
<dbReference type="SFLD" id="SFLDF00562">
    <property type="entry name" value="HemN-like__clustered_with_heat"/>
    <property type="match status" value="1"/>
</dbReference>
<protein>
    <recommendedName>
        <fullName evidence="2">Heme chaperone HemW</fullName>
    </recommendedName>
</protein>
<dbReference type="Pfam" id="PF04055">
    <property type="entry name" value="Radical_SAM"/>
    <property type="match status" value="1"/>
</dbReference>
<dbReference type="InterPro" id="IPR023404">
    <property type="entry name" value="rSAM_horseshoe"/>
</dbReference>
<evidence type="ECO:0000256" key="2">
    <source>
        <dbReference type="RuleBase" id="RU364116"/>
    </source>
</evidence>
<sequence>MAGIYLHIPFCKTRCIYCDFYSTTHSELKTSYVKALCRELEMRKEYLKGEPVETIYFGGGTPSQLEEDDFQLIFNTIRTHYNIDNCKEITLEANPDDLSNDYLQILASLPFNRISMGIQTFNESTLKLLKRRHSASQAIEAVKRSREAGFKNISIDLIYGLPGETAEQWEHDLQQAIDLQPEHVSAYHLTYEEGTPIYIMLQQHQVQEVDEESSVNFFSILVERLKAAGYEHYEISNFCQPRKYSRHNTSYWKGIPYLGCGPSAHSFNGNTREWNVASINDYIEGIENEARRFETEVRDKATAYNELVITSIRTMWGIPLDKLEQEYGPEFLNYCRKMAVPYVKSGKLSERDNTLRLTRKGIFISDSIMRDLLFVEE</sequence>
<reference evidence="4 5" key="1">
    <citation type="submission" date="2016-11" db="EMBL/GenBank/DDBJ databases">
        <authorList>
            <person name="Jaros S."/>
            <person name="Januszkiewicz K."/>
            <person name="Wedrychowicz H."/>
        </authorList>
    </citation>
    <scope>NUCLEOTIDE SEQUENCE [LARGE SCALE GENOMIC DNA]</scope>
    <source>
        <strain evidence="4 5">DSM 26883</strain>
    </source>
</reference>
<evidence type="ECO:0000313" key="5">
    <source>
        <dbReference type="Proteomes" id="UP000184436"/>
    </source>
</evidence>
<accession>A0A1M4Y762</accession>
<keyword evidence="2" id="KW-0408">Iron</keyword>
<keyword evidence="5" id="KW-1185">Reference proteome</keyword>
<dbReference type="Pfam" id="PF06969">
    <property type="entry name" value="HemN_C"/>
    <property type="match status" value="1"/>
</dbReference>
<keyword evidence="2" id="KW-0411">Iron-sulfur</keyword>
<keyword evidence="2" id="KW-0949">S-adenosyl-L-methionine</keyword>
<organism evidence="4 5">
    <name type="scientific">Bacteroides faecichinchillae</name>
    <dbReference type="NCBI Taxonomy" id="871325"/>
    <lineage>
        <taxon>Bacteria</taxon>
        <taxon>Pseudomonadati</taxon>
        <taxon>Bacteroidota</taxon>
        <taxon>Bacteroidia</taxon>
        <taxon>Bacteroidales</taxon>
        <taxon>Bacteroidaceae</taxon>
        <taxon>Bacteroides</taxon>
    </lineage>
</organism>
<dbReference type="InterPro" id="IPR034505">
    <property type="entry name" value="Coproporphyrinogen-III_oxidase"/>
</dbReference>
<evidence type="ECO:0000256" key="1">
    <source>
        <dbReference type="ARBA" id="ARBA00006100"/>
    </source>
</evidence>
<dbReference type="GO" id="GO:0046872">
    <property type="term" value="F:metal ion binding"/>
    <property type="evidence" value="ECO:0007669"/>
    <property type="project" value="UniProtKB-UniRule"/>
</dbReference>
<dbReference type="InterPro" id="IPR010723">
    <property type="entry name" value="HemN_C"/>
</dbReference>
<name>A0A1M4Y762_9BACE</name>
<proteinExistence type="inferred from homology"/>
<dbReference type="GO" id="GO:0005737">
    <property type="term" value="C:cytoplasm"/>
    <property type="evidence" value="ECO:0007669"/>
    <property type="project" value="UniProtKB-SubCell"/>
</dbReference>
<dbReference type="STRING" id="871325.SAMN05444349_1106"/>
<dbReference type="CDD" id="cd01335">
    <property type="entry name" value="Radical_SAM"/>
    <property type="match status" value="1"/>
</dbReference>
<dbReference type="PANTHER" id="PTHR13932">
    <property type="entry name" value="COPROPORPHYRINIGEN III OXIDASE"/>
    <property type="match status" value="1"/>
</dbReference>
<dbReference type="SFLD" id="SFLDF00288">
    <property type="entry name" value="HemN-like__clustered_with_nucl"/>
    <property type="match status" value="1"/>
</dbReference>
<dbReference type="NCBIfam" id="TIGR00539">
    <property type="entry name" value="hemN_rel"/>
    <property type="match status" value="1"/>
</dbReference>
<feature type="domain" description="Radical SAM core" evidence="3">
    <location>
        <begin position="1"/>
        <end position="231"/>
    </location>
</feature>
<keyword evidence="2" id="KW-0349">Heme</keyword>
<dbReference type="OrthoDB" id="9808022at2"/>
<dbReference type="RefSeq" id="WP_025074462.1">
    <property type="nucleotide sequence ID" value="NZ_FQVD01000010.1"/>
</dbReference>
<evidence type="ECO:0000259" key="3">
    <source>
        <dbReference type="PROSITE" id="PS51918"/>
    </source>
</evidence>